<comment type="similarity">
    <text evidence="1">Belongs to the metallo-beta-lactamase superfamily. Class-B beta-lactamase family.</text>
</comment>
<dbReference type="InterPro" id="IPR050855">
    <property type="entry name" value="NDM-1-like"/>
</dbReference>
<evidence type="ECO:0000313" key="5">
    <source>
        <dbReference type="Proteomes" id="UP001253545"/>
    </source>
</evidence>
<sequence>MTSRQALKTNKRTLYASILLGATLFSGLCAQAYAQADRFANVQVSAEKVADSVYMLVGSGGNIGASVGQDGLLIIDDQYAPLAEKIATTLSGLTEESAKYVINTHYHGDHTGSNAFFAENQGATIFAHDNVRIRLASNEEVAKSALPVVTYDTGIKFHFNGDTIHVFHLSDAHTDGDSAIYFEKANVLHTGDLMFNAMFPYVDLNGGGDVKGYIAASQAMLDMINDNTKVIPGHGPLASKADLQKSMDMIKETYAFVQAKKKAGMSEEQVLAEGLDEKWASWSWRFITEEFWIKTLYQ</sequence>
<comment type="caution">
    <text evidence="4">The sequence shown here is derived from an EMBL/GenBank/DDBJ whole genome shotgun (WGS) entry which is preliminary data.</text>
</comment>
<dbReference type="Pfam" id="PF00753">
    <property type="entry name" value="Lactamase_B"/>
    <property type="match status" value="1"/>
</dbReference>
<dbReference type="RefSeq" id="WP_311369645.1">
    <property type="nucleotide sequence ID" value="NZ_JAVRHX010000005.1"/>
</dbReference>
<reference evidence="4 5" key="1">
    <citation type="submission" date="2023-09" db="EMBL/GenBank/DDBJ databases">
        <authorList>
            <person name="Rey-Velasco X."/>
        </authorList>
    </citation>
    <scope>NUCLEOTIDE SEQUENCE [LARGE SCALE GENOMIC DNA]</scope>
    <source>
        <strain evidence="4 5">P117</strain>
    </source>
</reference>
<keyword evidence="5" id="KW-1185">Reference proteome</keyword>
<evidence type="ECO:0000259" key="3">
    <source>
        <dbReference type="SMART" id="SM00849"/>
    </source>
</evidence>
<dbReference type="PANTHER" id="PTHR42951:SF4">
    <property type="entry name" value="ACYL-COENZYME A THIOESTERASE MBLAC2"/>
    <property type="match status" value="1"/>
</dbReference>
<dbReference type="Proteomes" id="UP001253545">
    <property type="component" value="Unassembled WGS sequence"/>
</dbReference>
<feature type="chain" id="PRO_5045331802" evidence="2">
    <location>
        <begin position="35"/>
        <end position="298"/>
    </location>
</feature>
<evidence type="ECO:0000313" key="4">
    <source>
        <dbReference type="EMBL" id="MDT0596120.1"/>
    </source>
</evidence>
<dbReference type="InterPro" id="IPR001279">
    <property type="entry name" value="Metallo-B-lactamas"/>
</dbReference>
<feature type="signal peptide" evidence="2">
    <location>
        <begin position="1"/>
        <end position="34"/>
    </location>
</feature>
<feature type="domain" description="Metallo-beta-lactamase" evidence="3">
    <location>
        <begin position="60"/>
        <end position="234"/>
    </location>
</feature>
<dbReference type="PANTHER" id="PTHR42951">
    <property type="entry name" value="METALLO-BETA-LACTAMASE DOMAIN-CONTAINING"/>
    <property type="match status" value="1"/>
</dbReference>
<proteinExistence type="inferred from homology"/>
<dbReference type="SUPFAM" id="SSF56281">
    <property type="entry name" value="Metallo-hydrolase/oxidoreductase"/>
    <property type="match status" value="1"/>
</dbReference>
<gene>
    <name evidence="4" type="ORF">RM552_14800</name>
</gene>
<protein>
    <submittedName>
        <fullName evidence="4">MBL fold metallo-hydrolase</fullName>
    </submittedName>
</protein>
<accession>A0ABU2ZUN9</accession>
<keyword evidence="2" id="KW-0732">Signal</keyword>
<dbReference type="InterPro" id="IPR036866">
    <property type="entry name" value="RibonucZ/Hydroxyglut_hydro"/>
</dbReference>
<dbReference type="CDD" id="cd16282">
    <property type="entry name" value="metallo-hydrolase-like_MBL-fold"/>
    <property type="match status" value="1"/>
</dbReference>
<dbReference type="SMART" id="SM00849">
    <property type="entry name" value="Lactamase_B"/>
    <property type="match status" value="1"/>
</dbReference>
<evidence type="ECO:0000256" key="2">
    <source>
        <dbReference type="SAM" id="SignalP"/>
    </source>
</evidence>
<organism evidence="4 5">
    <name type="scientific">Glaciecola petra</name>
    <dbReference type="NCBI Taxonomy" id="3075602"/>
    <lineage>
        <taxon>Bacteria</taxon>
        <taxon>Pseudomonadati</taxon>
        <taxon>Pseudomonadota</taxon>
        <taxon>Gammaproteobacteria</taxon>
        <taxon>Alteromonadales</taxon>
        <taxon>Alteromonadaceae</taxon>
        <taxon>Glaciecola</taxon>
    </lineage>
</organism>
<evidence type="ECO:0000256" key="1">
    <source>
        <dbReference type="ARBA" id="ARBA00005250"/>
    </source>
</evidence>
<dbReference type="Gene3D" id="3.60.15.10">
    <property type="entry name" value="Ribonuclease Z/Hydroxyacylglutathione hydrolase-like"/>
    <property type="match status" value="1"/>
</dbReference>
<dbReference type="EMBL" id="JAVRHX010000005">
    <property type="protein sequence ID" value="MDT0596120.1"/>
    <property type="molecule type" value="Genomic_DNA"/>
</dbReference>
<name>A0ABU2ZUN9_9ALTE</name>